<gene>
    <name evidence="1" type="ORF">LARSCL_LOCUS1869</name>
</gene>
<keyword evidence="2" id="KW-1185">Reference proteome</keyword>
<dbReference type="AlphaFoldDB" id="A0AAV1YYR3"/>
<evidence type="ECO:0000313" key="2">
    <source>
        <dbReference type="Proteomes" id="UP001497382"/>
    </source>
</evidence>
<name>A0AAV1YYR3_9ARAC</name>
<evidence type="ECO:0000313" key="1">
    <source>
        <dbReference type="EMBL" id="CAL1264168.1"/>
    </source>
</evidence>
<feature type="non-terminal residue" evidence="1">
    <location>
        <position position="1"/>
    </location>
</feature>
<dbReference type="EMBL" id="CAXIEN010000011">
    <property type="protein sequence ID" value="CAL1264168.1"/>
    <property type="molecule type" value="Genomic_DNA"/>
</dbReference>
<organism evidence="1 2">
    <name type="scientific">Larinioides sclopetarius</name>
    <dbReference type="NCBI Taxonomy" id="280406"/>
    <lineage>
        <taxon>Eukaryota</taxon>
        <taxon>Metazoa</taxon>
        <taxon>Ecdysozoa</taxon>
        <taxon>Arthropoda</taxon>
        <taxon>Chelicerata</taxon>
        <taxon>Arachnida</taxon>
        <taxon>Araneae</taxon>
        <taxon>Araneomorphae</taxon>
        <taxon>Entelegynae</taxon>
        <taxon>Araneoidea</taxon>
        <taxon>Araneidae</taxon>
        <taxon>Larinioides</taxon>
    </lineage>
</organism>
<accession>A0AAV1YYR3</accession>
<comment type="caution">
    <text evidence="1">The sequence shown here is derived from an EMBL/GenBank/DDBJ whole genome shotgun (WGS) entry which is preliminary data.</text>
</comment>
<reference evidence="1 2" key="1">
    <citation type="submission" date="2024-04" db="EMBL/GenBank/DDBJ databases">
        <authorList>
            <person name="Rising A."/>
            <person name="Reimegard J."/>
            <person name="Sonavane S."/>
            <person name="Akerstrom W."/>
            <person name="Nylinder S."/>
            <person name="Hedman E."/>
            <person name="Kallberg Y."/>
        </authorList>
    </citation>
    <scope>NUCLEOTIDE SEQUENCE [LARGE SCALE GENOMIC DNA]</scope>
</reference>
<proteinExistence type="predicted"/>
<sequence length="63" mass="7130">FGEKNNEETLNSQKSKLFQNSIVKYNFNLASLPPITTAASAYFHCAYTYCTMSQKYCVVAPPR</sequence>
<dbReference type="Proteomes" id="UP001497382">
    <property type="component" value="Unassembled WGS sequence"/>
</dbReference>
<protein>
    <submittedName>
        <fullName evidence="1">Uncharacterized protein</fullName>
    </submittedName>
</protein>